<accession>A0A7T2LMD4</accession>
<name>A0A7T2LMD4_9SPHN</name>
<evidence type="ECO:0000313" key="3">
    <source>
        <dbReference type="Proteomes" id="UP000594873"/>
    </source>
</evidence>
<organism evidence="2 3">
    <name type="scientific">Allosphingosinicella flava</name>
    <dbReference type="NCBI Taxonomy" id="2771430"/>
    <lineage>
        <taxon>Bacteria</taxon>
        <taxon>Pseudomonadati</taxon>
        <taxon>Pseudomonadota</taxon>
        <taxon>Alphaproteobacteria</taxon>
        <taxon>Sphingomonadales</taxon>
        <taxon>Sphingomonadaceae</taxon>
        <taxon>Allosphingosinicella</taxon>
    </lineage>
</organism>
<keyword evidence="3" id="KW-1185">Reference proteome</keyword>
<dbReference type="KEGG" id="sflv:IC614_02320"/>
<proteinExistence type="predicted"/>
<feature type="compositionally biased region" description="Gly residues" evidence="1">
    <location>
        <begin position="109"/>
        <end position="118"/>
    </location>
</feature>
<feature type="compositionally biased region" description="Basic and acidic residues" evidence="1">
    <location>
        <begin position="79"/>
        <end position="99"/>
    </location>
</feature>
<feature type="region of interest" description="Disordered" evidence="1">
    <location>
        <begin position="77"/>
        <end position="127"/>
    </location>
</feature>
<dbReference type="EMBL" id="CP065592">
    <property type="protein sequence ID" value="QPQ55465.1"/>
    <property type="molecule type" value="Genomic_DNA"/>
</dbReference>
<sequence length="127" mass="13319">MMNKSATDVMQEIIFSAVIDSLAALKAGSGGMQNALLRDINSVHANTTFADLPKPLQDAIAASVRSAFTRLLKEGYAVSDRKLAGSEPRHPPRPPRPDGPRPGPRGQRRPGGGGGPRRGPGTPRSSG</sequence>
<evidence type="ECO:0000256" key="1">
    <source>
        <dbReference type="SAM" id="MobiDB-lite"/>
    </source>
</evidence>
<dbReference type="Proteomes" id="UP000594873">
    <property type="component" value="Chromosome"/>
</dbReference>
<protein>
    <submittedName>
        <fullName evidence="2">Uncharacterized protein</fullName>
    </submittedName>
</protein>
<reference evidence="2 3" key="1">
    <citation type="submission" date="2020-11" db="EMBL/GenBank/DDBJ databases">
        <title>Genome seq and assembly of Sphingosinicella sp.</title>
        <authorList>
            <person name="Chhetri G."/>
        </authorList>
    </citation>
    <scope>NUCLEOTIDE SEQUENCE [LARGE SCALE GENOMIC DNA]</scope>
    <source>
        <strain evidence="2 3">UDD2</strain>
    </source>
</reference>
<evidence type="ECO:0000313" key="2">
    <source>
        <dbReference type="EMBL" id="QPQ55465.1"/>
    </source>
</evidence>
<dbReference type="AlphaFoldDB" id="A0A7T2LMD4"/>
<dbReference type="RefSeq" id="WP_200972140.1">
    <property type="nucleotide sequence ID" value="NZ_CP065592.1"/>
</dbReference>
<gene>
    <name evidence="2" type="ORF">IC614_02320</name>
</gene>